<accession>A0A2I2KS32</accession>
<sequence length="62" mass="7005">MVADGTRLLGPDHPDGLTARANLTFLYGQADRTTSRIIPEECVLADQRRLLVDQRRDRLGRN</sequence>
<keyword evidence="2" id="KW-1185">Reference proteome</keyword>
<dbReference type="Proteomes" id="UP000234331">
    <property type="component" value="Unassembled WGS sequence"/>
</dbReference>
<organism evidence="1 2">
    <name type="scientific">Frankia canadensis</name>
    <dbReference type="NCBI Taxonomy" id="1836972"/>
    <lineage>
        <taxon>Bacteria</taxon>
        <taxon>Bacillati</taxon>
        <taxon>Actinomycetota</taxon>
        <taxon>Actinomycetes</taxon>
        <taxon>Frankiales</taxon>
        <taxon>Frankiaceae</taxon>
        <taxon>Frankia</taxon>
    </lineage>
</organism>
<evidence type="ECO:0000313" key="2">
    <source>
        <dbReference type="Proteomes" id="UP000234331"/>
    </source>
</evidence>
<gene>
    <name evidence="1" type="ORF">FRACA_2500002</name>
</gene>
<dbReference type="AlphaFoldDB" id="A0A2I2KS32"/>
<dbReference type="EMBL" id="FZMO01000169">
    <property type="protein sequence ID" value="SNQ48474.1"/>
    <property type="molecule type" value="Genomic_DNA"/>
</dbReference>
<dbReference type="InterPro" id="IPR011990">
    <property type="entry name" value="TPR-like_helical_dom_sf"/>
</dbReference>
<reference evidence="1 2" key="1">
    <citation type="submission" date="2017-06" db="EMBL/GenBank/DDBJ databases">
        <authorList>
            <person name="Kim H.J."/>
            <person name="Triplett B.A."/>
        </authorList>
    </citation>
    <scope>NUCLEOTIDE SEQUENCE [LARGE SCALE GENOMIC DNA]</scope>
    <source>
        <strain evidence="1">FRACA_ARgP5</strain>
    </source>
</reference>
<protein>
    <submittedName>
        <fullName evidence="1">Uncharacterized protein</fullName>
    </submittedName>
</protein>
<proteinExistence type="predicted"/>
<evidence type="ECO:0000313" key="1">
    <source>
        <dbReference type="EMBL" id="SNQ48474.1"/>
    </source>
</evidence>
<dbReference type="Gene3D" id="1.25.40.10">
    <property type="entry name" value="Tetratricopeptide repeat domain"/>
    <property type="match status" value="1"/>
</dbReference>
<name>A0A2I2KS32_9ACTN</name>